<evidence type="ECO:0000256" key="4">
    <source>
        <dbReference type="ARBA" id="ARBA00022692"/>
    </source>
</evidence>
<dbReference type="PROSITE" id="PS50928">
    <property type="entry name" value="ABC_TM1"/>
    <property type="match status" value="1"/>
</dbReference>
<feature type="domain" description="ABC transmembrane type-1" evidence="8">
    <location>
        <begin position="75"/>
        <end position="283"/>
    </location>
</feature>
<keyword evidence="3" id="KW-1003">Cell membrane</keyword>
<dbReference type="EMBL" id="BAVZ01000002">
    <property type="protein sequence ID" value="GAF06953.1"/>
    <property type="molecule type" value="Genomic_DNA"/>
</dbReference>
<dbReference type="InterPro" id="IPR035906">
    <property type="entry name" value="MetI-like_sf"/>
</dbReference>
<name>W7YH86_9BACL</name>
<dbReference type="GO" id="GO:0005886">
    <property type="term" value="C:plasma membrane"/>
    <property type="evidence" value="ECO:0007669"/>
    <property type="project" value="UniProtKB-SubCell"/>
</dbReference>
<dbReference type="eggNOG" id="COG0395">
    <property type="taxonomic scope" value="Bacteria"/>
</dbReference>
<dbReference type="OrthoDB" id="9810086at2"/>
<comment type="subcellular location">
    <subcellularLocation>
        <location evidence="1 7">Cell membrane</location>
        <topology evidence="1 7">Multi-pass membrane protein</topology>
    </subcellularLocation>
</comment>
<reference evidence="9 10" key="1">
    <citation type="journal article" date="2014" name="Genome Announc.">
        <title>Draft Genome Sequence of Paenibacillus pini JCM 16418T, Isolated from the Rhizosphere of Pine Tree.</title>
        <authorList>
            <person name="Yuki M."/>
            <person name="Oshima K."/>
            <person name="Suda W."/>
            <person name="Oshida Y."/>
            <person name="Kitamura K."/>
            <person name="Iida Y."/>
            <person name="Hattori M."/>
            <person name="Ohkuma M."/>
        </authorList>
    </citation>
    <scope>NUCLEOTIDE SEQUENCE [LARGE SCALE GENOMIC DNA]</scope>
    <source>
        <strain evidence="9 10">JCM 16418</strain>
    </source>
</reference>
<dbReference type="PANTHER" id="PTHR43744:SF9">
    <property type="entry name" value="POLYGALACTURONAN_RHAMNOGALACTURONAN TRANSPORT SYSTEM PERMEASE PROTEIN YTCP"/>
    <property type="match status" value="1"/>
</dbReference>
<evidence type="ECO:0000313" key="9">
    <source>
        <dbReference type="EMBL" id="GAF06953.1"/>
    </source>
</evidence>
<sequence>MLRGRPLNSVVFNIFNYSFLLLIGIITLYPFLNLMAISLNESLDTVKGGIRIFPRAWTTSNYEIVFSNPQLLSAAIRSLLRTVIGTLLSVSMTTMLAYALSRRDYKLRKILTLVMVMSMYVSGGLIPFYILIKDLHLTDTFLVYILPGLISAFNVLIVRSYFDQLPEGLSESARIDGASDFQILFRVLVPISMPVIATITLFISVGHWNSWFDNYLYNTSQNLSLLQFELMKILMQSISQVTGSASSTGHIDATLANTTSPESIRATLTIIVTLPILLVYPFLQKYFVKGITLGAMKE</sequence>
<dbReference type="GO" id="GO:0055085">
    <property type="term" value="P:transmembrane transport"/>
    <property type="evidence" value="ECO:0007669"/>
    <property type="project" value="InterPro"/>
</dbReference>
<comment type="similarity">
    <text evidence="7">Belongs to the binding-protein-dependent transport system permease family.</text>
</comment>
<dbReference type="InterPro" id="IPR000515">
    <property type="entry name" value="MetI-like"/>
</dbReference>
<keyword evidence="4 7" id="KW-0812">Transmembrane</keyword>
<feature type="transmembrane region" description="Helical" evidence="7">
    <location>
        <begin position="79"/>
        <end position="98"/>
    </location>
</feature>
<feature type="transmembrane region" description="Helical" evidence="7">
    <location>
        <begin position="264"/>
        <end position="283"/>
    </location>
</feature>
<comment type="caution">
    <text evidence="9">The sequence shown here is derived from an EMBL/GenBank/DDBJ whole genome shotgun (WGS) entry which is preliminary data.</text>
</comment>
<keyword evidence="5 7" id="KW-1133">Transmembrane helix</keyword>
<feature type="transmembrane region" description="Helical" evidence="7">
    <location>
        <begin position="142"/>
        <end position="162"/>
    </location>
</feature>
<dbReference type="Gene3D" id="1.10.3720.10">
    <property type="entry name" value="MetI-like"/>
    <property type="match status" value="1"/>
</dbReference>
<evidence type="ECO:0000256" key="1">
    <source>
        <dbReference type="ARBA" id="ARBA00004651"/>
    </source>
</evidence>
<dbReference type="CDD" id="cd06261">
    <property type="entry name" value="TM_PBP2"/>
    <property type="match status" value="1"/>
</dbReference>
<organism evidence="9 10">
    <name type="scientific">Paenibacillus pini JCM 16418</name>
    <dbReference type="NCBI Taxonomy" id="1236976"/>
    <lineage>
        <taxon>Bacteria</taxon>
        <taxon>Bacillati</taxon>
        <taxon>Bacillota</taxon>
        <taxon>Bacilli</taxon>
        <taxon>Bacillales</taxon>
        <taxon>Paenibacillaceae</taxon>
        <taxon>Paenibacillus</taxon>
    </lineage>
</organism>
<dbReference type="PANTHER" id="PTHR43744">
    <property type="entry name" value="ABC TRANSPORTER PERMEASE PROTEIN MG189-RELATED-RELATED"/>
    <property type="match status" value="1"/>
</dbReference>
<evidence type="ECO:0000313" key="10">
    <source>
        <dbReference type="Proteomes" id="UP000019364"/>
    </source>
</evidence>
<keyword evidence="6 7" id="KW-0472">Membrane</keyword>
<evidence type="ECO:0000256" key="2">
    <source>
        <dbReference type="ARBA" id="ARBA00022448"/>
    </source>
</evidence>
<dbReference type="Pfam" id="PF00528">
    <property type="entry name" value="BPD_transp_1"/>
    <property type="match status" value="1"/>
</dbReference>
<dbReference type="Proteomes" id="UP000019364">
    <property type="component" value="Unassembled WGS sequence"/>
</dbReference>
<evidence type="ECO:0000256" key="7">
    <source>
        <dbReference type="RuleBase" id="RU363032"/>
    </source>
</evidence>
<keyword evidence="10" id="KW-1185">Reference proteome</keyword>
<dbReference type="AlphaFoldDB" id="W7YH86"/>
<dbReference type="SUPFAM" id="SSF161098">
    <property type="entry name" value="MetI-like"/>
    <property type="match status" value="1"/>
</dbReference>
<feature type="transmembrane region" description="Helical" evidence="7">
    <location>
        <begin position="110"/>
        <end position="130"/>
    </location>
</feature>
<proteinExistence type="inferred from homology"/>
<evidence type="ECO:0000256" key="6">
    <source>
        <dbReference type="ARBA" id="ARBA00023136"/>
    </source>
</evidence>
<feature type="transmembrane region" description="Helical" evidence="7">
    <location>
        <begin position="12"/>
        <end position="32"/>
    </location>
</feature>
<keyword evidence="2 7" id="KW-0813">Transport</keyword>
<accession>W7YH86</accession>
<dbReference type="RefSeq" id="WP_036646512.1">
    <property type="nucleotide sequence ID" value="NZ_BAVZ01000002.1"/>
</dbReference>
<protein>
    <submittedName>
        <fullName evidence="9">Binding-protein-dependent transport systems inner membrane component</fullName>
    </submittedName>
</protein>
<feature type="transmembrane region" description="Helical" evidence="7">
    <location>
        <begin position="183"/>
        <end position="208"/>
    </location>
</feature>
<evidence type="ECO:0000256" key="5">
    <source>
        <dbReference type="ARBA" id="ARBA00022989"/>
    </source>
</evidence>
<evidence type="ECO:0000259" key="8">
    <source>
        <dbReference type="PROSITE" id="PS50928"/>
    </source>
</evidence>
<evidence type="ECO:0000256" key="3">
    <source>
        <dbReference type="ARBA" id="ARBA00022475"/>
    </source>
</evidence>
<dbReference type="STRING" id="1236976.JCM16418_939"/>
<gene>
    <name evidence="9" type="ORF">JCM16418_939</name>
</gene>